<dbReference type="EMBL" id="QFFG01000001">
    <property type="protein sequence ID" value="PWG06287.1"/>
    <property type="molecule type" value="Genomic_DNA"/>
</dbReference>
<keyword evidence="4" id="KW-1185">Reference proteome</keyword>
<accession>A0A2U2JD75</accession>
<gene>
    <name evidence="3" type="ORF">DIS07_00195</name>
</gene>
<dbReference type="AlphaFoldDB" id="A0A2U2JD75"/>
<feature type="domain" description="Type VI secretion system effector TseH-like" evidence="2">
    <location>
        <begin position="8"/>
        <end position="174"/>
    </location>
</feature>
<evidence type="ECO:0000259" key="1">
    <source>
        <dbReference type="Pfam" id="PF20405"/>
    </source>
</evidence>
<dbReference type="InterPro" id="IPR046517">
    <property type="entry name" value="DUF6695"/>
</dbReference>
<protein>
    <submittedName>
        <fullName evidence="3">Uncharacterized protein</fullName>
    </submittedName>
</protein>
<proteinExistence type="predicted"/>
<dbReference type="OrthoDB" id="695573at2"/>
<evidence type="ECO:0000259" key="2">
    <source>
        <dbReference type="Pfam" id="PF25218"/>
    </source>
</evidence>
<dbReference type="RefSeq" id="WP_109403203.1">
    <property type="nucleotide sequence ID" value="NZ_QFFG01000001.1"/>
</dbReference>
<reference evidence="3 4" key="1">
    <citation type="submission" date="2018-05" db="EMBL/GenBank/DDBJ databases">
        <title>Polaribacter aquimarinus sp. nov., isolated from sediment in a sediment of sea.</title>
        <authorList>
            <person name="Lu D."/>
        </authorList>
    </citation>
    <scope>NUCLEOTIDE SEQUENCE [LARGE SCALE GENOMIC DNA]</scope>
    <source>
        <strain evidence="3 4">ZY113</strain>
    </source>
</reference>
<dbReference type="Pfam" id="PF25218">
    <property type="entry name" value="TseH"/>
    <property type="match status" value="1"/>
</dbReference>
<sequence>MQNSDGIIVILSYPDTIVRPAYWEFSSKIWPLIGIGGKHAVQAGHAAFLLIKKEETEINYFDFGRYITSYGNGRVRSKETDPELVIPVLANFKNGRLTNLKEILLWLDKHPEKTHGEGRLVATINNRIDYKKAKAFIISLINKKEIPYGAFIKKGTNCARFVTDTIITASTFKKIKSRLKKSNLFTPSPIGNVIKGTTTNLIFEVINQQTKTYQNRSIIKEYKTSFLKKFDIKPNLIGTELPNKNVFDLKKATWLGGIGSGAWFKIEEKINAKNYIIARYTSEGFKDFEGDFYVDKKGFKIQKPHQFLHSTNCNEAFIKQNKQVFCFKSRPLT</sequence>
<feature type="domain" description="DUF6695" evidence="1">
    <location>
        <begin position="252"/>
        <end position="329"/>
    </location>
</feature>
<dbReference type="Proteomes" id="UP000245670">
    <property type="component" value="Unassembled WGS sequence"/>
</dbReference>
<organism evidence="3 4">
    <name type="scientific">Polaribacter aquimarinus</name>
    <dbReference type="NCBI Taxonomy" id="2100726"/>
    <lineage>
        <taxon>Bacteria</taxon>
        <taxon>Pseudomonadati</taxon>
        <taxon>Bacteroidota</taxon>
        <taxon>Flavobacteriia</taxon>
        <taxon>Flavobacteriales</taxon>
        <taxon>Flavobacteriaceae</taxon>
    </lineage>
</organism>
<name>A0A2U2JD75_9FLAO</name>
<dbReference type="InterPro" id="IPR057382">
    <property type="entry name" value="TseH"/>
</dbReference>
<comment type="caution">
    <text evidence="3">The sequence shown here is derived from an EMBL/GenBank/DDBJ whole genome shotgun (WGS) entry which is preliminary data.</text>
</comment>
<evidence type="ECO:0000313" key="3">
    <source>
        <dbReference type="EMBL" id="PWG06287.1"/>
    </source>
</evidence>
<dbReference type="Pfam" id="PF20405">
    <property type="entry name" value="DUF6695"/>
    <property type="match status" value="1"/>
</dbReference>
<evidence type="ECO:0000313" key="4">
    <source>
        <dbReference type="Proteomes" id="UP000245670"/>
    </source>
</evidence>